<dbReference type="InterPro" id="IPR030959">
    <property type="entry name" value="GWxTD_dom"/>
</dbReference>
<evidence type="ECO:0000259" key="1">
    <source>
        <dbReference type="Pfam" id="PF20094"/>
    </source>
</evidence>
<dbReference type="NCBIfam" id="TIGR04514">
    <property type="entry name" value="GWxTD_dom"/>
    <property type="match status" value="1"/>
</dbReference>
<dbReference type="Pfam" id="PF20094">
    <property type="entry name" value="GWxTD_dom"/>
    <property type="match status" value="1"/>
</dbReference>
<dbReference type="AlphaFoldDB" id="A0A6J4L129"/>
<reference evidence="2" key="1">
    <citation type="submission" date="2020-02" db="EMBL/GenBank/DDBJ databases">
        <authorList>
            <person name="Meier V. D."/>
        </authorList>
    </citation>
    <scope>NUCLEOTIDE SEQUENCE</scope>
    <source>
        <strain evidence="2">AVDCRST_MAG56</strain>
    </source>
</reference>
<dbReference type="EMBL" id="CADCTQ010000570">
    <property type="protein sequence ID" value="CAA9320296.1"/>
    <property type="molecule type" value="Genomic_DNA"/>
</dbReference>
<name>A0A6J4L129_9SPHI</name>
<evidence type="ECO:0000313" key="2">
    <source>
        <dbReference type="EMBL" id="CAA9320296.1"/>
    </source>
</evidence>
<organism evidence="2">
    <name type="scientific">uncultured Cytophagales bacterium</name>
    <dbReference type="NCBI Taxonomy" id="158755"/>
    <lineage>
        <taxon>Bacteria</taxon>
        <taxon>Pseudomonadati</taxon>
        <taxon>Bacteroidota</taxon>
        <taxon>Sphingobacteriia</taxon>
        <taxon>Sphingobacteriales</taxon>
        <taxon>environmental samples</taxon>
    </lineage>
</organism>
<feature type="domain" description="GWxTD" evidence="1">
    <location>
        <begin position="243"/>
        <end position="415"/>
    </location>
</feature>
<gene>
    <name evidence="2" type="ORF">AVDCRST_MAG56-6898</name>
</gene>
<protein>
    <recommendedName>
        <fullName evidence="1">GWxTD domain-containing protein</fullName>
    </recommendedName>
</protein>
<dbReference type="PROSITE" id="PS51257">
    <property type="entry name" value="PROKAR_LIPOPROTEIN"/>
    <property type="match status" value="1"/>
</dbReference>
<proteinExistence type="predicted"/>
<sequence>MKQYIWCLFLLSLLWQGCSRSTTGPQGGGGQADEPAYNKEAALTFRSRTLDRDTSLRVYMELDVKRDGGTVTLEKFVNDFSFIYYIQADYNSKEVLYRRGLKPTTEAVRQTGPGTFGFTFDVPKLNIPSAVLFLEVADASAGQKLLHDILLEFKPTRMSDSYAVFGPKGSFPHLRSYFSPDDTLRIANLKGSAQEMVVTRYAYDFEPAASPMGAGNRNAPKVLPIDTTFTLRTNQLFQLVDPGLYLFREDTTQLQGMGVLITDDRYPRLMQPQNLLKPLIYISTRNEIKEISNSNAPKKTLDNYWLRLASNNEGKARRTIRAYYRRVNSANQLFTTYKEGWKTDMGMIYVVLGPPDQVARTKEKEVWTYTQNPNFSEINFTFIRKPNQFVEEHYELVRYPEYEPIWYPIVEEWRSGVVDR</sequence>
<accession>A0A6J4L129</accession>